<comment type="caution">
    <text evidence="2">The sequence shown here is derived from an EMBL/GenBank/DDBJ whole genome shotgun (WGS) entry which is preliminary data.</text>
</comment>
<keyword evidence="1" id="KW-0472">Membrane</keyword>
<organism evidence="2 3">
    <name type="scientific">Daeguia caeni</name>
    <dbReference type="NCBI Taxonomy" id="439612"/>
    <lineage>
        <taxon>Bacteria</taxon>
        <taxon>Pseudomonadati</taxon>
        <taxon>Pseudomonadota</taxon>
        <taxon>Alphaproteobacteria</taxon>
        <taxon>Hyphomicrobiales</taxon>
        <taxon>Brucellaceae</taxon>
        <taxon>Daeguia</taxon>
    </lineage>
</organism>
<feature type="transmembrane region" description="Helical" evidence="1">
    <location>
        <begin position="57"/>
        <end position="78"/>
    </location>
</feature>
<name>A0ABV9H0U6_9HYPH</name>
<evidence type="ECO:0000256" key="1">
    <source>
        <dbReference type="SAM" id="Phobius"/>
    </source>
</evidence>
<evidence type="ECO:0000313" key="2">
    <source>
        <dbReference type="EMBL" id="MFC4623638.1"/>
    </source>
</evidence>
<feature type="transmembrane region" description="Helical" evidence="1">
    <location>
        <begin position="212"/>
        <end position="237"/>
    </location>
</feature>
<dbReference type="RefSeq" id="WP_374829977.1">
    <property type="nucleotide sequence ID" value="NZ_JBHEEZ010000002.1"/>
</dbReference>
<evidence type="ECO:0000313" key="3">
    <source>
        <dbReference type="Proteomes" id="UP001596042"/>
    </source>
</evidence>
<keyword evidence="3" id="KW-1185">Reference proteome</keyword>
<feature type="transmembrane region" description="Helical" evidence="1">
    <location>
        <begin position="20"/>
        <end position="45"/>
    </location>
</feature>
<reference evidence="3" key="1">
    <citation type="journal article" date="2019" name="Int. J. Syst. Evol. Microbiol.">
        <title>The Global Catalogue of Microorganisms (GCM) 10K type strain sequencing project: providing services to taxonomists for standard genome sequencing and annotation.</title>
        <authorList>
            <consortium name="The Broad Institute Genomics Platform"/>
            <consortium name="The Broad Institute Genome Sequencing Center for Infectious Disease"/>
            <person name="Wu L."/>
            <person name="Ma J."/>
        </authorList>
    </citation>
    <scope>NUCLEOTIDE SEQUENCE [LARGE SCALE GENOMIC DNA]</scope>
    <source>
        <strain evidence="3">CGMCC 1.15731</strain>
    </source>
</reference>
<keyword evidence="1" id="KW-1133">Transmembrane helix</keyword>
<sequence length="305" mass="33216">MASYSIRQSLGILGRTWPFILLRLIVVAISTMIALAFIGACSAAGYKIGGVAAESALPGAVFGAFCGFTAYCFILYALREYVFYLLKAAHIVAITNYLTKQPAPSGMAQIPYGIAIVRERLLESSAFFAIDQLVKSMISTAMSLLNGTILSGARGTLGQGVNAILNMAIGTIDELVLAYILKSNRLGAWEATEEALTYYVQNFKLMMKKATILALIMFALSALAYCAGLVAMAALIFAGNASLWSIGLSILPLIAAWAFRRIILKPLALTCLMQIYFHLIENQEPDPDWRQRISRFSEKWTPNLG</sequence>
<dbReference type="Proteomes" id="UP001596042">
    <property type="component" value="Unassembled WGS sequence"/>
</dbReference>
<proteinExistence type="predicted"/>
<keyword evidence="1" id="KW-0812">Transmembrane</keyword>
<dbReference type="EMBL" id="JBHSEL010000001">
    <property type="protein sequence ID" value="MFC4623638.1"/>
    <property type="molecule type" value="Genomic_DNA"/>
</dbReference>
<gene>
    <name evidence="2" type="ORF">ACFO1V_00055</name>
</gene>
<protein>
    <submittedName>
        <fullName evidence="2">Uncharacterized protein</fullName>
    </submittedName>
</protein>
<accession>A0ABV9H0U6</accession>
<feature type="transmembrane region" description="Helical" evidence="1">
    <location>
        <begin position="243"/>
        <end position="259"/>
    </location>
</feature>